<keyword evidence="7 9" id="KW-0368">Histidine biosynthesis</keyword>
<dbReference type="GO" id="GO:0140096">
    <property type="term" value="F:catalytic activity, acting on a protein"/>
    <property type="evidence" value="ECO:0007669"/>
    <property type="project" value="UniProtKB-ARBA"/>
</dbReference>
<protein>
    <recommendedName>
        <fullName evidence="4 9">ATP phosphoribosyltransferase regulatory subunit</fullName>
    </recommendedName>
</protein>
<keyword evidence="12" id="KW-0808">Transferase</keyword>
<name>E7G8X6_9FIRM</name>
<dbReference type="CDD" id="cd00773">
    <property type="entry name" value="HisRS-like_core"/>
    <property type="match status" value="1"/>
</dbReference>
<dbReference type="GO" id="GO:0006427">
    <property type="term" value="P:histidyl-tRNA aminoacylation"/>
    <property type="evidence" value="ECO:0007669"/>
    <property type="project" value="TreeGrafter"/>
</dbReference>
<comment type="caution">
    <text evidence="12">The sequence shown here is derived from an EMBL/GenBank/DDBJ whole genome shotgun (WGS) entry which is preliminary data.</text>
</comment>
<gene>
    <name evidence="9" type="primary">hisZ</name>
    <name evidence="12" type="ORF">HMPREF9488_01214</name>
</gene>
<comment type="function">
    <text evidence="8 9">Required for the first step of histidine biosynthesis. May allow the feedback regulation of ATP phosphoribosyltransferase activity by histidine.</text>
</comment>
<dbReference type="HOGENOM" id="CLU_025113_0_0_9"/>
<evidence type="ECO:0000256" key="6">
    <source>
        <dbReference type="ARBA" id="ARBA00022605"/>
    </source>
</evidence>
<dbReference type="PROSITE" id="PS50862">
    <property type="entry name" value="AA_TRNA_LIGASE_II"/>
    <property type="match status" value="1"/>
</dbReference>
<sequence>MEEYKYLIPEESIDAIMNNVSTLRKIENDLRRVFVEHDYLEVLMPSFEYVDLYNALDSGIEEEKMFQYINFEGKRVALRTDFTIPLARLYSSQKEIGVKRYCYFGNVYRKEKRHKGRSSEFFQAGIELLGQAGFAGDIECLHIIQETLSYLGLKDIKIEMSSAKFYKRLCELVDDTSFVDILKKRDLSSMKILIDRKGIQSPLKDLLIQLPRCFGDIAMLNQMIMMIQDQQLKDALLELRDLYDKLEKKEFFSFDLAMTPSMKYYTGIIIKGYSPYSADTIINGGRYDKLMDHFHKVVPAIGFSYDLSHILKALEKEEENNA</sequence>
<evidence type="ECO:0000256" key="2">
    <source>
        <dbReference type="ARBA" id="ARBA00004667"/>
    </source>
</evidence>
<dbReference type="GO" id="GO:0005737">
    <property type="term" value="C:cytoplasm"/>
    <property type="evidence" value="ECO:0007669"/>
    <property type="project" value="UniProtKB-SubCell"/>
</dbReference>
<comment type="pathway">
    <text evidence="2 9">Amino-acid biosynthesis; L-histidine biosynthesis; L-histidine from 5-phospho-alpha-D-ribose 1-diphosphate: step 1/9.</text>
</comment>
<evidence type="ECO:0000256" key="3">
    <source>
        <dbReference type="ARBA" id="ARBA00005539"/>
    </source>
</evidence>
<dbReference type="Gene3D" id="3.30.930.10">
    <property type="entry name" value="Bira Bifunctional Protein, Domain 2"/>
    <property type="match status" value="1"/>
</dbReference>
<comment type="miscellaneous">
    <text evidence="9">This function is generally fulfilled by the C-terminal part of HisG, which is missing in some bacteria such as this one.</text>
</comment>
<dbReference type="PANTHER" id="PTHR43707:SF6">
    <property type="entry name" value="ATP PHOSPHORIBOSYLTRANSFERASE REGULATORY SUBUNIT"/>
    <property type="match status" value="1"/>
</dbReference>
<feature type="binding site" evidence="10">
    <location>
        <position position="109"/>
    </location>
    <ligand>
        <name>L-histidine</name>
        <dbReference type="ChEBI" id="CHEBI:57595"/>
    </ligand>
</feature>
<feature type="binding site" evidence="10">
    <location>
        <position position="123"/>
    </location>
    <ligand>
        <name>L-histidine</name>
        <dbReference type="ChEBI" id="CHEBI:57595"/>
    </ligand>
</feature>
<evidence type="ECO:0000256" key="9">
    <source>
        <dbReference type="HAMAP-Rule" id="MF_00125"/>
    </source>
</evidence>
<keyword evidence="12" id="KW-0328">Glycosyltransferase</keyword>
<comment type="similarity">
    <text evidence="3 9">Belongs to the class-II aminoacyl-tRNA synthetase family. HisZ subfamily.</text>
</comment>
<organism evidence="12 13">
    <name type="scientific">Coprobacillus cateniformis</name>
    <dbReference type="NCBI Taxonomy" id="100884"/>
    <lineage>
        <taxon>Bacteria</taxon>
        <taxon>Bacillati</taxon>
        <taxon>Bacillota</taxon>
        <taxon>Erysipelotrichia</taxon>
        <taxon>Erysipelotrichales</taxon>
        <taxon>Coprobacillaceae</taxon>
        <taxon>Coprobacillus</taxon>
    </lineage>
</organism>
<dbReference type="GeneID" id="78230852"/>
<dbReference type="GO" id="GO:0004821">
    <property type="term" value="F:histidine-tRNA ligase activity"/>
    <property type="evidence" value="ECO:0007669"/>
    <property type="project" value="TreeGrafter"/>
</dbReference>
<dbReference type="SUPFAM" id="SSF55681">
    <property type="entry name" value="Class II aaRS and biotin synthetases"/>
    <property type="match status" value="1"/>
</dbReference>
<feature type="binding site" evidence="10">
    <location>
        <begin position="264"/>
        <end position="265"/>
    </location>
    <ligand>
        <name>L-histidine</name>
        <dbReference type="ChEBI" id="CHEBI:57595"/>
    </ligand>
</feature>
<comment type="subunit">
    <text evidence="9">Heteromultimer composed of HisG and HisZ subunits.</text>
</comment>
<dbReference type="RefSeq" id="WP_008788330.1">
    <property type="nucleotide sequence ID" value="NZ_AKCB01000002.1"/>
</dbReference>
<dbReference type="OrthoDB" id="9800814at2"/>
<dbReference type="InterPro" id="IPR045864">
    <property type="entry name" value="aa-tRNA-synth_II/BPL/LPL"/>
</dbReference>
<proteinExistence type="inferred from homology"/>
<dbReference type="AlphaFoldDB" id="E7G8X6"/>
<evidence type="ECO:0000256" key="5">
    <source>
        <dbReference type="ARBA" id="ARBA00022490"/>
    </source>
</evidence>
<comment type="subcellular location">
    <subcellularLocation>
        <location evidence="1 9">Cytoplasm</location>
    </subcellularLocation>
</comment>
<dbReference type="InterPro" id="IPR041715">
    <property type="entry name" value="HisRS-like_core"/>
</dbReference>
<evidence type="ECO:0000256" key="1">
    <source>
        <dbReference type="ARBA" id="ARBA00004496"/>
    </source>
</evidence>
<dbReference type="GO" id="GO:0000105">
    <property type="term" value="P:L-histidine biosynthetic process"/>
    <property type="evidence" value="ECO:0007669"/>
    <property type="project" value="UniProtKB-UniRule"/>
</dbReference>
<dbReference type="Proteomes" id="UP000003157">
    <property type="component" value="Unassembled WGS sequence"/>
</dbReference>
<evidence type="ECO:0000256" key="10">
    <source>
        <dbReference type="PIRSR" id="PIRSR001549-1"/>
    </source>
</evidence>
<keyword evidence="13" id="KW-1185">Reference proteome</keyword>
<evidence type="ECO:0000313" key="13">
    <source>
        <dbReference type="Proteomes" id="UP000003157"/>
    </source>
</evidence>
<evidence type="ECO:0000259" key="11">
    <source>
        <dbReference type="PROSITE" id="PS50862"/>
    </source>
</evidence>
<dbReference type="InterPro" id="IPR004517">
    <property type="entry name" value="HisZ"/>
</dbReference>
<keyword evidence="5 9" id="KW-0963">Cytoplasm</keyword>
<dbReference type="EMBL" id="ADKX01000022">
    <property type="protein sequence ID" value="EFW05569.1"/>
    <property type="molecule type" value="Genomic_DNA"/>
</dbReference>
<dbReference type="eggNOG" id="COG3705">
    <property type="taxonomic scope" value="Bacteria"/>
</dbReference>
<dbReference type="PIRSF" id="PIRSF001549">
    <property type="entry name" value="His-tRNA_synth"/>
    <property type="match status" value="1"/>
</dbReference>
<evidence type="ECO:0000256" key="8">
    <source>
        <dbReference type="ARBA" id="ARBA00025246"/>
    </source>
</evidence>
<feature type="binding site" evidence="10">
    <location>
        <begin position="81"/>
        <end position="83"/>
    </location>
    <ligand>
        <name>L-histidine</name>
        <dbReference type="ChEBI" id="CHEBI:57595"/>
    </ligand>
</feature>
<dbReference type="GO" id="GO:0016757">
    <property type="term" value="F:glycosyltransferase activity"/>
    <property type="evidence" value="ECO:0007669"/>
    <property type="project" value="UniProtKB-KW"/>
</dbReference>
<dbReference type="InterPro" id="IPR004516">
    <property type="entry name" value="HisRS/HisZ"/>
</dbReference>
<accession>E7G8X6</accession>
<evidence type="ECO:0000256" key="4">
    <source>
        <dbReference type="ARBA" id="ARBA00020397"/>
    </source>
</evidence>
<keyword evidence="6 9" id="KW-0028">Amino-acid biosynthesis</keyword>
<feature type="binding site" evidence="10">
    <location>
        <position position="127"/>
    </location>
    <ligand>
        <name>L-histidine</name>
        <dbReference type="ChEBI" id="CHEBI:57595"/>
    </ligand>
</feature>
<feature type="domain" description="Aminoacyl-transfer RNA synthetases class-II family profile" evidence="11">
    <location>
        <begin position="24"/>
        <end position="258"/>
    </location>
</feature>
<evidence type="ECO:0000256" key="7">
    <source>
        <dbReference type="ARBA" id="ARBA00023102"/>
    </source>
</evidence>
<dbReference type="STRING" id="100884.GCA_000269565_03056"/>
<dbReference type="InterPro" id="IPR006195">
    <property type="entry name" value="aa-tRNA-synth_II"/>
</dbReference>
<dbReference type="PANTHER" id="PTHR43707">
    <property type="entry name" value="HISTIDYL-TRNA SYNTHETASE"/>
    <property type="match status" value="1"/>
</dbReference>
<evidence type="ECO:0000313" key="12">
    <source>
        <dbReference type="EMBL" id="EFW05569.1"/>
    </source>
</evidence>
<dbReference type="Pfam" id="PF13393">
    <property type="entry name" value="tRNA-synt_His"/>
    <property type="match status" value="1"/>
</dbReference>
<dbReference type="HAMAP" id="MF_00125">
    <property type="entry name" value="HisZ"/>
    <property type="match status" value="1"/>
</dbReference>
<reference evidence="12 13" key="1">
    <citation type="submission" date="2010-12" db="EMBL/GenBank/DDBJ databases">
        <title>The Genome Sequence of Coprobacillus sp. strain 29_1.</title>
        <authorList>
            <consortium name="The Broad Institute Genome Sequencing Platform"/>
            <person name="Earl A."/>
            <person name="Ward D."/>
            <person name="Feldgarden M."/>
            <person name="Gevers D."/>
            <person name="Daigneault M."/>
            <person name="Sibley C.D."/>
            <person name="White A."/>
            <person name="Strauss J."/>
            <person name="Allen-Vercoe E."/>
            <person name="Young S.K."/>
            <person name="Zeng Q."/>
            <person name="Gargeya S."/>
            <person name="Fitzgerald M."/>
            <person name="Haas B."/>
            <person name="Abouelleil A."/>
            <person name="Alvarado L."/>
            <person name="Arachchi H.M."/>
            <person name="Berlin A."/>
            <person name="Brown A."/>
            <person name="Chapman S.B."/>
            <person name="Chen Z."/>
            <person name="Dunbar C."/>
            <person name="Freedman E."/>
            <person name="Gearin G."/>
            <person name="Gellesch M."/>
            <person name="Goldberg J."/>
            <person name="Griggs A."/>
            <person name="Gujja S."/>
            <person name="Heilman E."/>
            <person name="Heiman D."/>
            <person name="Howarth C."/>
            <person name="Larson L."/>
            <person name="Lui A."/>
            <person name="MacDonald P.J.P."/>
            <person name="Mehta T."/>
            <person name="Montmayeur A."/>
            <person name="Murphy C."/>
            <person name="Neiman D."/>
            <person name="Pearson M."/>
            <person name="Priest M."/>
            <person name="Roberts A."/>
            <person name="Saif S."/>
            <person name="Shea T."/>
            <person name="Shenoy N."/>
            <person name="Sisk P."/>
            <person name="Stolte C."/>
            <person name="Sykes S."/>
            <person name="White J."/>
            <person name="Yandava C."/>
            <person name="Nusbaum C."/>
            <person name="Birren B."/>
        </authorList>
    </citation>
    <scope>NUCLEOTIDE SEQUENCE [LARGE SCALE GENOMIC DNA]</scope>
    <source>
        <strain evidence="12 13">29_1</strain>
    </source>
</reference>
<dbReference type="UniPathway" id="UPA00031">
    <property type="reaction ID" value="UER00006"/>
</dbReference>